<dbReference type="InterPro" id="IPR008209">
    <property type="entry name" value="PEP_carboxykinase_GTP"/>
</dbReference>
<dbReference type="GO" id="GO:0046327">
    <property type="term" value="P:glycerol biosynthetic process from pyruvate"/>
    <property type="evidence" value="ECO:0007669"/>
    <property type="project" value="TreeGrafter"/>
</dbReference>
<dbReference type="EMBL" id="JAODUP010000151">
    <property type="protein sequence ID" value="KAK2159522.1"/>
    <property type="molecule type" value="Genomic_DNA"/>
</dbReference>
<proteinExistence type="predicted"/>
<evidence type="ECO:0000313" key="2">
    <source>
        <dbReference type="EMBL" id="KAK2159522.1"/>
    </source>
</evidence>
<dbReference type="Gene3D" id="3.40.449.10">
    <property type="entry name" value="Phosphoenolpyruvate Carboxykinase, domain 1"/>
    <property type="match status" value="1"/>
</dbReference>
<dbReference type="Proteomes" id="UP001208570">
    <property type="component" value="Unassembled WGS sequence"/>
</dbReference>
<name>A0AAD9JUG2_9ANNE</name>
<sequence length="96" mass="10897">MGKTLIERRDSFSASENMFTMKDVSLPEHGHVAVPVMKGDFSALPTIVQEFIAENVRLCRPKGIYLCDGSQEEADEITEKMVARGMLTKLEKYENW</sequence>
<gene>
    <name evidence="2" type="ORF">LSH36_151g01028</name>
</gene>
<evidence type="ECO:0000313" key="3">
    <source>
        <dbReference type="Proteomes" id="UP001208570"/>
    </source>
</evidence>
<dbReference type="PANTHER" id="PTHR11561:SF0">
    <property type="entry name" value="PHOSPHOENOLPYRUVATE CARBOXYKINASE [GTP]-RELATED"/>
    <property type="match status" value="1"/>
</dbReference>
<dbReference type="PANTHER" id="PTHR11561">
    <property type="entry name" value="PHOSPHOENOLPYRUVATE CARBOXYKINASE"/>
    <property type="match status" value="1"/>
</dbReference>
<dbReference type="Pfam" id="PF17297">
    <property type="entry name" value="PEPCK_N"/>
    <property type="match status" value="1"/>
</dbReference>
<dbReference type="GO" id="GO:0019543">
    <property type="term" value="P:propionate catabolic process"/>
    <property type="evidence" value="ECO:0007669"/>
    <property type="project" value="TreeGrafter"/>
</dbReference>
<reference evidence="2" key="1">
    <citation type="journal article" date="2023" name="Mol. Biol. Evol.">
        <title>Third-Generation Sequencing Reveals the Adaptive Role of the Epigenome in Three Deep-Sea Polychaetes.</title>
        <authorList>
            <person name="Perez M."/>
            <person name="Aroh O."/>
            <person name="Sun Y."/>
            <person name="Lan Y."/>
            <person name="Juniper S.K."/>
            <person name="Young C.R."/>
            <person name="Angers B."/>
            <person name="Qian P.Y."/>
        </authorList>
    </citation>
    <scope>NUCLEOTIDE SEQUENCE</scope>
    <source>
        <strain evidence="2">P08H-3</strain>
    </source>
</reference>
<dbReference type="InterPro" id="IPR035078">
    <property type="entry name" value="PEP_carboxykinase_GTP_N"/>
</dbReference>
<dbReference type="GO" id="GO:0030145">
    <property type="term" value="F:manganese ion binding"/>
    <property type="evidence" value="ECO:0007669"/>
    <property type="project" value="TreeGrafter"/>
</dbReference>
<dbReference type="GO" id="GO:0005525">
    <property type="term" value="F:GTP binding"/>
    <property type="evidence" value="ECO:0007669"/>
    <property type="project" value="InterPro"/>
</dbReference>
<feature type="domain" description="Phosphoenolpyruvate carboxykinase GTP-utilising N-terminal" evidence="1">
    <location>
        <begin position="50"/>
        <end position="95"/>
    </location>
</feature>
<dbReference type="GO" id="GO:0042594">
    <property type="term" value="P:response to starvation"/>
    <property type="evidence" value="ECO:0007669"/>
    <property type="project" value="TreeGrafter"/>
</dbReference>
<evidence type="ECO:0000259" key="1">
    <source>
        <dbReference type="Pfam" id="PF17297"/>
    </source>
</evidence>
<protein>
    <recommendedName>
        <fullName evidence="1">Phosphoenolpyruvate carboxykinase GTP-utilising N-terminal domain-containing protein</fullName>
    </recommendedName>
</protein>
<dbReference type="InterPro" id="IPR008210">
    <property type="entry name" value="PEP_carboxykinase_N"/>
</dbReference>
<dbReference type="GO" id="GO:0033993">
    <property type="term" value="P:response to lipid"/>
    <property type="evidence" value="ECO:0007669"/>
    <property type="project" value="TreeGrafter"/>
</dbReference>
<keyword evidence="3" id="KW-1185">Reference proteome</keyword>
<accession>A0AAD9JUG2</accession>
<dbReference type="AlphaFoldDB" id="A0AAD9JUG2"/>
<dbReference type="GO" id="GO:0006094">
    <property type="term" value="P:gluconeogenesis"/>
    <property type="evidence" value="ECO:0007669"/>
    <property type="project" value="InterPro"/>
</dbReference>
<dbReference type="SUPFAM" id="SSF68923">
    <property type="entry name" value="PEP carboxykinase N-terminal domain"/>
    <property type="match status" value="1"/>
</dbReference>
<dbReference type="GO" id="GO:0004613">
    <property type="term" value="F:phosphoenolpyruvate carboxykinase (GTP) activity"/>
    <property type="evidence" value="ECO:0007669"/>
    <property type="project" value="TreeGrafter"/>
</dbReference>
<dbReference type="GO" id="GO:0006107">
    <property type="term" value="P:oxaloacetate metabolic process"/>
    <property type="evidence" value="ECO:0007669"/>
    <property type="project" value="TreeGrafter"/>
</dbReference>
<dbReference type="GO" id="GO:0071333">
    <property type="term" value="P:cellular response to glucose stimulus"/>
    <property type="evidence" value="ECO:0007669"/>
    <property type="project" value="TreeGrafter"/>
</dbReference>
<dbReference type="GO" id="GO:0005829">
    <property type="term" value="C:cytosol"/>
    <property type="evidence" value="ECO:0007669"/>
    <property type="project" value="TreeGrafter"/>
</dbReference>
<comment type="caution">
    <text evidence="2">The sequence shown here is derived from an EMBL/GenBank/DDBJ whole genome shotgun (WGS) entry which is preliminary data.</text>
</comment>
<organism evidence="2 3">
    <name type="scientific">Paralvinella palmiformis</name>
    <dbReference type="NCBI Taxonomy" id="53620"/>
    <lineage>
        <taxon>Eukaryota</taxon>
        <taxon>Metazoa</taxon>
        <taxon>Spiralia</taxon>
        <taxon>Lophotrochozoa</taxon>
        <taxon>Annelida</taxon>
        <taxon>Polychaeta</taxon>
        <taxon>Sedentaria</taxon>
        <taxon>Canalipalpata</taxon>
        <taxon>Terebellida</taxon>
        <taxon>Terebelliformia</taxon>
        <taxon>Alvinellidae</taxon>
        <taxon>Paralvinella</taxon>
    </lineage>
</organism>